<keyword evidence="8 12" id="KW-0406">Ion transport</keyword>
<comment type="similarity">
    <text evidence="2 12">Belongs to the CorA metal ion transporter (MIT) (TC 1.A.35) family.</text>
</comment>
<keyword evidence="5 12" id="KW-0812">Transmembrane</keyword>
<dbReference type="GO" id="GO:0005886">
    <property type="term" value="C:plasma membrane"/>
    <property type="evidence" value="ECO:0007669"/>
    <property type="project" value="UniProtKB-SubCell"/>
</dbReference>
<comment type="catalytic activity">
    <reaction evidence="10">
        <text>Mg(2+)(in) = Mg(2+)(out)</text>
        <dbReference type="Rhea" id="RHEA:29827"/>
        <dbReference type="ChEBI" id="CHEBI:18420"/>
    </reaction>
</comment>
<accession>A0A378UF82</accession>
<evidence type="ECO:0000256" key="12">
    <source>
        <dbReference type="RuleBase" id="RU362010"/>
    </source>
</evidence>
<evidence type="ECO:0000256" key="11">
    <source>
        <dbReference type="ARBA" id="ARBA00045497"/>
    </source>
</evidence>
<evidence type="ECO:0000256" key="13">
    <source>
        <dbReference type="SAM" id="MobiDB-lite"/>
    </source>
</evidence>
<feature type="compositionally biased region" description="Low complexity" evidence="13">
    <location>
        <begin position="1"/>
        <end position="14"/>
    </location>
</feature>
<dbReference type="Proteomes" id="UP000254651">
    <property type="component" value="Unassembled WGS sequence"/>
</dbReference>
<dbReference type="NCBIfam" id="TIGR00383">
    <property type="entry name" value="corA"/>
    <property type="match status" value="1"/>
</dbReference>
<evidence type="ECO:0000256" key="8">
    <source>
        <dbReference type="ARBA" id="ARBA00023065"/>
    </source>
</evidence>
<dbReference type="Gene3D" id="3.30.460.20">
    <property type="entry name" value="CorA soluble domain-like"/>
    <property type="match status" value="1"/>
</dbReference>
<dbReference type="AlphaFoldDB" id="A0A378UF82"/>
<proteinExistence type="inferred from homology"/>
<feature type="region of interest" description="Disordered" evidence="13">
    <location>
        <begin position="1"/>
        <end position="34"/>
    </location>
</feature>
<evidence type="ECO:0000313" key="14">
    <source>
        <dbReference type="EMBL" id="STZ76044.1"/>
    </source>
</evidence>
<keyword evidence="7 12" id="KW-1133">Transmembrane helix</keyword>
<keyword evidence="4 12" id="KW-1003">Cell membrane</keyword>
<dbReference type="PANTHER" id="PTHR46494:SF1">
    <property type="entry name" value="CORA FAMILY METAL ION TRANSPORTER (EUROFUNG)"/>
    <property type="match status" value="1"/>
</dbReference>
<keyword evidence="15" id="KW-1185">Reference proteome</keyword>
<keyword evidence="9 12" id="KW-0472">Membrane</keyword>
<dbReference type="InterPro" id="IPR002523">
    <property type="entry name" value="MgTranspt_CorA/ZnTranspt_ZntB"/>
</dbReference>
<keyword evidence="6 12" id="KW-0460">Magnesium</keyword>
<evidence type="ECO:0000256" key="1">
    <source>
        <dbReference type="ARBA" id="ARBA00004651"/>
    </source>
</evidence>
<dbReference type="EMBL" id="UGQS01000001">
    <property type="protein sequence ID" value="STZ76044.1"/>
    <property type="molecule type" value="Genomic_DNA"/>
</dbReference>
<dbReference type="SUPFAM" id="SSF144083">
    <property type="entry name" value="Magnesium transport protein CorA, transmembrane region"/>
    <property type="match status" value="1"/>
</dbReference>
<evidence type="ECO:0000256" key="6">
    <source>
        <dbReference type="ARBA" id="ARBA00022842"/>
    </source>
</evidence>
<dbReference type="GO" id="GO:0000287">
    <property type="term" value="F:magnesium ion binding"/>
    <property type="evidence" value="ECO:0007669"/>
    <property type="project" value="TreeGrafter"/>
</dbReference>
<dbReference type="GO" id="GO:0015087">
    <property type="term" value="F:cobalt ion transmembrane transporter activity"/>
    <property type="evidence" value="ECO:0007669"/>
    <property type="project" value="UniProtKB-UniRule"/>
</dbReference>
<organism evidence="14 15">
    <name type="scientific">Bergeriella denitrificans</name>
    <name type="common">Neisseria denitrificans</name>
    <dbReference type="NCBI Taxonomy" id="494"/>
    <lineage>
        <taxon>Bacteria</taxon>
        <taxon>Pseudomonadati</taxon>
        <taxon>Pseudomonadota</taxon>
        <taxon>Betaproteobacteria</taxon>
        <taxon>Neisseriales</taxon>
        <taxon>Neisseriaceae</taxon>
        <taxon>Bergeriella</taxon>
    </lineage>
</organism>
<dbReference type="FunFam" id="1.20.58.340:FF:000004">
    <property type="entry name" value="Magnesium transport protein CorA"/>
    <property type="match status" value="1"/>
</dbReference>
<evidence type="ECO:0000256" key="5">
    <source>
        <dbReference type="ARBA" id="ARBA00022692"/>
    </source>
</evidence>
<gene>
    <name evidence="12 14" type="primary">corA</name>
    <name evidence="14" type="ORF">NCTC10295_00800</name>
</gene>
<dbReference type="InterPro" id="IPR004488">
    <property type="entry name" value="Mg/Co-transport_prot_CorA"/>
</dbReference>
<dbReference type="GO" id="GO:0015095">
    <property type="term" value="F:magnesium ion transmembrane transporter activity"/>
    <property type="evidence" value="ECO:0007669"/>
    <property type="project" value="UniProtKB-UniRule"/>
</dbReference>
<dbReference type="InterPro" id="IPR045861">
    <property type="entry name" value="CorA_cytoplasmic_dom"/>
</dbReference>
<evidence type="ECO:0000256" key="9">
    <source>
        <dbReference type="ARBA" id="ARBA00023136"/>
    </source>
</evidence>
<protein>
    <recommendedName>
        <fullName evidence="12">Magnesium transport protein CorA</fullName>
    </recommendedName>
</protein>
<name>A0A378UF82_BERDE</name>
<dbReference type="Gene3D" id="1.20.58.340">
    <property type="entry name" value="Magnesium transport protein CorA, transmembrane region"/>
    <property type="match status" value="2"/>
</dbReference>
<keyword evidence="3 12" id="KW-0813">Transport</keyword>
<dbReference type="SUPFAM" id="SSF143865">
    <property type="entry name" value="CorA soluble domain-like"/>
    <property type="match status" value="1"/>
</dbReference>
<evidence type="ECO:0000313" key="15">
    <source>
        <dbReference type="Proteomes" id="UP000254651"/>
    </source>
</evidence>
<comment type="function">
    <text evidence="11">Mediates influx of magnesium ions. Alternates between open and closed states. Activated by low cytoplasmic Mg(2+) levels. Inactive when cytoplasmic Mg(2+) levels are high.</text>
</comment>
<evidence type="ECO:0000256" key="4">
    <source>
        <dbReference type="ARBA" id="ARBA00022475"/>
    </source>
</evidence>
<sequence>MNSSQSSAAQPSAATPYEADTEMPLGQAAPRSNTADAPKCAIHQTLYSATGFAQHDYIPAGNKLPQIAAPAQGETNWLHFVGINDAGLLKHALEPYGIHDLVIEDILSRKQRPKIEDYGHYVFIAAQVYRYSPQKLHSDQVYLIIGQDFVLSFQQKPLGLFSRFRAKMSSNPLDILHKNAAFLTYCLLDLTIDDYFIVLDEYNNRVEAIDKTLFKDNTGDDLLGKIHRLKRDAVRLRRSLQPMRDVLYQLAVRREFAIFQEDTGVYLRDVYDHIMQLIESLDASRDTVVGMMDVYLSFQSNRMNQQMRVLTVITIIFMPLTVLTGIYGMNFDNMPELHWHYGYFILLGVMAAIIAGLLIFFYRRKWL</sequence>
<reference evidence="14 15" key="1">
    <citation type="submission" date="2018-06" db="EMBL/GenBank/DDBJ databases">
        <authorList>
            <consortium name="Pathogen Informatics"/>
            <person name="Doyle S."/>
        </authorList>
    </citation>
    <scope>NUCLEOTIDE SEQUENCE [LARGE SCALE GENOMIC DNA]</scope>
    <source>
        <strain evidence="14 15">NCTC10295</strain>
    </source>
</reference>
<evidence type="ECO:0000256" key="7">
    <source>
        <dbReference type="ARBA" id="ARBA00022989"/>
    </source>
</evidence>
<feature type="transmembrane region" description="Helical" evidence="12">
    <location>
        <begin position="341"/>
        <end position="362"/>
    </location>
</feature>
<evidence type="ECO:0000256" key="3">
    <source>
        <dbReference type="ARBA" id="ARBA00022448"/>
    </source>
</evidence>
<feature type="transmembrane region" description="Helical" evidence="12">
    <location>
        <begin position="309"/>
        <end position="329"/>
    </location>
</feature>
<dbReference type="Pfam" id="PF01544">
    <property type="entry name" value="CorA"/>
    <property type="match status" value="1"/>
</dbReference>
<dbReference type="PANTHER" id="PTHR46494">
    <property type="entry name" value="CORA FAMILY METAL ION TRANSPORTER (EUROFUNG)"/>
    <property type="match status" value="1"/>
</dbReference>
<evidence type="ECO:0000256" key="2">
    <source>
        <dbReference type="ARBA" id="ARBA00009765"/>
    </source>
</evidence>
<dbReference type="CDD" id="cd12828">
    <property type="entry name" value="TmCorA-like_1"/>
    <property type="match status" value="1"/>
</dbReference>
<dbReference type="InterPro" id="IPR045863">
    <property type="entry name" value="CorA_TM1_TM2"/>
</dbReference>
<dbReference type="GO" id="GO:0050897">
    <property type="term" value="F:cobalt ion binding"/>
    <property type="evidence" value="ECO:0007669"/>
    <property type="project" value="TreeGrafter"/>
</dbReference>
<evidence type="ECO:0000256" key="10">
    <source>
        <dbReference type="ARBA" id="ARBA00034269"/>
    </source>
</evidence>
<comment type="subcellular location">
    <subcellularLocation>
        <location evidence="1">Cell membrane</location>
        <topology evidence="1">Multi-pass membrane protein</topology>
    </subcellularLocation>
    <subcellularLocation>
        <location evidence="12">Membrane</location>
        <topology evidence="12">Multi-pass membrane protein</topology>
    </subcellularLocation>
</comment>